<proteinExistence type="predicted"/>
<feature type="region of interest" description="Disordered" evidence="1">
    <location>
        <begin position="49"/>
        <end position="92"/>
    </location>
</feature>
<organism evidence="2">
    <name type="scientific">Pseudomonas aeruginosa</name>
    <dbReference type="NCBI Taxonomy" id="287"/>
    <lineage>
        <taxon>Bacteria</taxon>
        <taxon>Pseudomonadati</taxon>
        <taxon>Pseudomonadota</taxon>
        <taxon>Gammaproteobacteria</taxon>
        <taxon>Pseudomonadales</taxon>
        <taxon>Pseudomonadaceae</taxon>
        <taxon>Pseudomonas</taxon>
    </lineage>
</organism>
<accession>Q51557</accession>
<keyword evidence="2" id="KW-0614">Plasmid</keyword>
<protein>
    <submittedName>
        <fullName evidence="2">Uncharacterized protein</fullName>
    </submittedName>
</protein>
<reference evidence="2" key="1">
    <citation type="submission" date="1990-09" db="EMBL/GenBank/DDBJ databases">
        <authorList>
            <person name="Davies S."/>
        </authorList>
    </citation>
    <scope>NUCLEOTIDE SEQUENCE</scope>
    <source>
        <strain evidence="2">PAO1</strain>
        <plasmid evidence="2">pR91-5</plasmid>
    </source>
</reference>
<evidence type="ECO:0000256" key="1">
    <source>
        <dbReference type="SAM" id="MobiDB-lite"/>
    </source>
</evidence>
<name>Q51557_PSEAI</name>
<sequence length="92" mass="9639">MDAQAPCKHGKCRPSAPLLLQWENGTSGYDPMLSEQIMVATSVAINQSAAEAGPHPAQPPTKTGLESAAAPGTSSPLLQFPYRHPVSSQCQP</sequence>
<geneLocation type="plasmid" evidence="2">
    <name>pR91-5</name>
</geneLocation>
<dbReference type="EMBL" id="X54695">
    <property type="protein sequence ID" value="CAA38511.1"/>
    <property type="molecule type" value="Genomic_DNA"/>
</dbReference>
<dbReference type="PIR" id="S21307">
    <property type="entry name" value="S21307"/>
</dbReference>
<dbReference type="AlphaFoldDB" id="Q51557"/>
<reference evidence="2" key="2">
    <citation type="submission" date="1992-04" db="EMBL/GenBank/DDBJ databases">
        <title>DNA sequence analysis of the replication region of the Pseudomonas aeruginosa plasmid R91-5.</title>
        <authorList>
            <person name="Davies S.S.P."/>
            <person name="Krishnapillai V.V."/>
        </authorList>
    </citation>
    <scope>NUCLEOTIDE SEQUENCE</scope>
    <source>
        <strain evidence="2">PAO1</strain>
        <plasmid evidence="2">pR91-5</plasmid>
    </source>
</reference>
<evidence type="ECO:0000313" key="2">
    <source>
        <dbReference type="EMBL" id="CAA38511.1"/>
    </source>
</evidence>